<feature type="non-terminal residue" evidence="2">
    <location>
        <position position="35"/>
    </location>
</feature>
<dbReference type="AlphaFoldDB" id="A0A382AJP6"/>
<feature type="non-terminal residue" evidence="2">
    <location>
        <position position="1"/>
    </location>
</feature>
<proteinExistence type="predicted"/>
<accession>A0A382AJP6</accession>
<feature type="region of interest" description="Disordered" evidence="1">
    <location>
        <begin position="1"/>
        <end position="35"/>
    </location>
</feature>
<protein>
    <submittedName>
        <fullName evidence="2">Uncharacterized protein</fullName>
    </submittedName>
</protein>
<reference evidence="2" key="1">
    <citation type="submission" date="2018-05" db="EMBL/GenBank/DDBJ databases">
        <authorList>
            <person name="Lanie J.A."/>
            <person name="Ng W.-L."/>
            <person name="Kazmierczak K.M."/>
            <person name="Andrzejewski T.M."/>
            <person name="Davidsen T.M."/>
            <person name="Wayne K.J."/>
            <person name="Tettelin H."/>
            <person name="Glass J.I."/>
            <person name="Rusch D."/>
            <person name="Podicherti R."/>
            <person name="Tsui H.-C.T."/>
            <person name="Winkler M.E."/>
        </authorList>
    </citation>
    <scope>NUCLEOTIDE SEQUENCE</scope>
</reference>
<sequence length="35" mass="4053">RSGLPVDEGSDFRARWHNQSNPKRHQRGPGRKRGL</sequence>
<feature type="compositionally biased region" description="Basic residues" evidence="1">
    <location>
        <begin position="22"/>
        <end position="35"/>
    </location>
</feature>
<organism evidence="2">
    <name type="scientific">marine metagenome</name>
    <dbReference type="NCBI Taxonomy" id="408172"/>
    <lineage>
        <taxon>unclassified sequences</taxon>
        <taxon>metagenomes</taxon>
        <taxon>ecological metagenomes</taxon>
    </lineage>
</organism>
<evidence type="ECO:0000256" key="1">
    <source>
        <dbReference type="SAM" id="MobiDB-lite"/>
    </source>
</evidence>
<dbReference type="EMBL" id="UINC01025675">
    <property type="protein sequence ID" value="SVB01688.1"/>
    <property type="molecule type" value="Genomic_DNA"/>
</dbReference>
<name>A0A382AJP6_9ZZZZ</name>
<evidence type="ECO:0000313" key="2">
    <source>
        <dbReference type="EMBL" id="SVB01688.1"/>
    </source>
</evidence>
<gene>
    <name evidence="2" type="ORF">METZ01_LOCUS154542</name>
</gene>